<name>A0A0S3AJS8_9PROT</name>
<dbReference type="Gene3D" id="3.30.530.20">
    <property type="match status" value="1"/>
</dbReference>
<dbReference type="InterPro" id="IPR023393">
    <property type="entry name" value="START-like_dom_sf"/>
</dbReference>
<protein>
    <recommendedName>
        <fullName evidence="5">Polyketide cyclase / dehydrase and lipid transport</fullName>
    </recommendedName>
</protein>
<dbReference type="KEGG" id="nur:ATY38_09395"/>
<sequence>MTTEFKFVTEWRIDAPLVEVCDAISHCLDWPLWWKGVEAVKMLESGDANGIGSVHRFTWKGRIPYRFTFDLRVTGWIPLTLLEGRAQGDIIGTGQWIFFRENELTVVRYHWHVYPNRRWINLIAPIASPLFRWNHHQVMRQGAEGMARLLNARIKSFQASTETTQK</sequence>
<gene>
    <name evidence="1" type="ORF">C8R28_103428</name>
    <name evidence="2" type="ORF">SAMN05216406_12417</name>
</gene>
<dbReference type="AlphaFoldDB" id="A0A0S3AJS8"/>
<dbReference type="SUPFAM" id="SSF55961">
    <property type="entry name" value="Bet v1-like"/>
    <property type="match status" value="1"/>
</dbReference>
<organism evidence="1 4">
    <name type="scientific">Nitrosomonas ureae</name>
    <dbReference type="NCBI Taxonomy" id="44577"/>
    <lineage>
        <taxon>Bacteria</taxon>
        <taxon>Pseudomonadati</taxon>
        <taxon>Pseudomonadota</taxon>
        <taxon>Betaproteobacteria</taxon>
        <taxon>Nitrosomonadales</taxon>
        <taxon>Nitrosomonadaceae</taxon>
        <taxon>Nitrosomonas</taxon>
    </lineage>
</organism>
<reference evidence="3" key="2">
    <citation type="submission" date="2016-10" db="EMBL/GenBank/DDBJ databases">
        <authorList>
            <person name="Varghese N."/>
            <person name="Submissions S."/>
        </authorList>
    </citation>
    <scope>NUCLEOTIDE SEQUENCE [LARGE SCALE GENOMIC DNA]</scope>
    <source>
        <strain evidence="3">Nm10</strain>
    </source>
</reference>
<evidence type="ECO:0000313" key="4">
    <source>
        <dbReference type="Proteomes" id="UP000244110"/>
    </source>
</evidence>
<dbReference type="RefSeq" id="WP_062559070.1">
    <property type="nucleotide sequence ID" value="NZ_CP013341.1"/>
</dbReference>
<reference evidence="2" key="1">
    <citation type="submission" date="2016-10" db="EMBL/GenBank/DDBJ databases">
        <authorList>
            <person name="de Groot N.N."/>
        </authorList>
    </citation>
    <scope>NUCLEOTIDE SEQUENCE [LARGE SCALE GENOMIC DNA]</scope>
    <source>
        <strain evidence="2">Nm10</strain>
    </source>
</reference>
<keyword evidence="3" id="KW-1185">Reference proteome</keyword>
<reference evidence="1 4" key="3">
    <citation type="submission" date="2018-04" db="EMBL/GenBank/DDBJ databases">
        <title>Active sludge and wastewater microbial communities from Klosterneuburg, Austria.</title>
        <authorList>
            <person name="Wagner M."/>
        </authorList>
    </citation>
    <scope>NUCLEOTIDE SEQUENCE [LARGE SCALE GENOMIC DNA]</scope>
    <source>
        <strain evidence="1 4">Nm4</strain>
    </source>
</reference>
<proteinExistence type="predicted"/>
<accession>A0A0S3AJS8</accession>
<dbReference type="Proteomes" id="UP000182882">
    <property type="component" value="Unassembled WGS sequence"/>
</dbReference>
<dbReference type="CDD" id="cd07824">
    <property type="entry name" value="SRPBCC_6"/>
    <property type="match status" value="1"/>
</dbReference>
<dbReference type="EMBL" id="QAOL01000034">
    <property type="protein sequence ID" value="PTQ81080.1"/>
    <property type="molecule type" value="Genomic_DNA"/>
</dbReference>
<dbReference type="EMBL" id="FNLN01000024">
    <property type="protein sequence ID" value="SDU10284.1"/>
    <property type="molecule type" value="Genomic_DNA"/>
</dbReference>
<evidence type="ECO:0000313" key="1">
    <source>
        <dbReference type="EMBL" id="PTQ81080.1"/>
    </source>
</evidence>
<evidence type="ECO:0000313" key="2">
    <source>
        <dbReference type="EMBL" id="SDU10284.1"/>
    </source>
</evidence>
<evidence type="ECO:0008006" key="5">
    <source>
        <dbReference type="Google" id="ProtNLM"/>
    </source>
</evidence>
<evidence type="ECO:0000313" key="3">
    <source>
        <dbReference type="Proteomes" id="UP000182882"/>
    </source>
</evidence>
<dbReference type="Proteomes" id="UP000244110">
    <property type="component" value="Unassembled WGS sequence"/>
</dbReference>